<keyword evidence="13" id="KW-1185">Reference proteome</keyword>
<keyword evidence="5" id="KW-0997">Cell inner membrane</keyword>
<reference evidence="12 13" key="1">
    <citation type="submission" date="2023-03" db="EMBL/GenBank/DDBJ databases">
        <title>NovoSphingobium album sp. nov. isolated from polycyclic aromatic hydrocarbons- and heavy-metal polluted soil.</title>
        <authorList>
            <person name="Liu Z."/>
            <person name="Wang K."/>
        </authorList>
    </citation>
    <scope>NUCLEOTIDE SEQUENCE [LARGE SCALE GENOMIC DNA]</scope>
    <source>
        <strain evidence="12 13">H3SJ31-1</strain>
    </source>
</reference>
<evidence type="ECO:0000256" key="11">
    <source>
        <dbReference type="SAM" id="Phobius"/>
    </source>
</evidence>
<organism evidence="12 13">
    <name type="scientific">Novosphingobium album</name>
    <name type="common">ex Liu et al. 2023</name>
    <dbReference type="NCBI Taxonomy" id="3031130"/>
    <lineage>
        <taxon>Bacteria</taxon>
        <taxon>Pseudomonadati</taxon>
        <taxon>Pseudomonadota</taxon>
        <taxon>Alphaproteobacteria</taxon>
        <taxon>Sphingomonadales</taxon>
        <taxon>Sphingomonadaceae</taxon>
        <taxon>Novosphingobium</taxon>
    </lineage>
</organism>
<sequence length="332" mass="36444">MTDERMAGGGASVPATGPGLIWGIDFAPGERRDVENCNSPHRGFLRWLHLNLADHGTRLWIETTPELPQGAREVLLSQDSHQRALVERKTVACVLHDFERDFDVRDTGRVGALRVALTPTLIVSARVHPIGSADITRRRLDAIDTVDGPARALDLIVSAILENIGRVIASLSAEVQAAEDALIDERHVPSGRRLLEIRRRLAQLHRMLEGTHGVLHRLELDHDLPHEMLPTAEKLAQRVQGVDGDTLSVTNQLRLLRDELDHQQNQKINQNLFLLSVMTALMLPSTLVTGIFGMNTGGLPLTGHFGTLGATLIAIGAAGATYLFLKSQGFFR</sequence>
<dbReference type="Gene3D" id="3.30.460.20">
    <property type="entry name" value="CorA soluble domain-like"/>
    <property type="match status" value="1"/>
</dbReference>
<keyword evidence="8 11" id="KW-1133">Transmembrane helix</keyword>
<keyword evidence="3" id="KW-0813">Transport</keyword>
<dbReference type="InterPro" id="IPR045863">
    <property type="entry name" value="CorA_TM1_TM2"/>
</dbReference>
<dbReference type="RefSeq" id="WP_275230077.1">
    <property type="nucleotide sequence ID" value="NZ_JARESE010000070.1"/>
</dbReference>
<name>A0ABT5WVN0_9SPHN</name>
<dbReference type="Gene3D" id="1.20.58.340">
    <property type="entry name" value="Magnesium transport protein CorA, transmembrane region"/>
    <property type="match status" value="2"/>
</dbReference>
<dbReference type="EMBL" id="JARESE010000070">
    <property type="protein sequence ID" value="MDE8653958.1"/>
    <property type="molecule type" value="Genomic_DNA"/>
</dbReference>
<evidence type="ECO:0000256" key="9">
    <source>
        <dbReference type="ARBA" id="ARBA00023065"/>
    </source>
</evidence>
<feature type="transmembrane region" description="Helical" evidence="11">
    <location>
        <begin position="305"/>
        <end position="325"/>
    </location>
</feature>
<proteinExistence type="inferred from homology"/>
<dbReference type="InterPro" id="IPR002523">
    <property type="entry name" value="MgTranspt_CorA/ZnTranspt_ZntB"/>
</dbReference>
<dbReference type="PANTHER" id="PTHR46494">
    <property type="entry name" value="CORA FAMILY METAL ION TRANSPORTER (EUROFUNG)"/>
    <property type="match status" value="1"/>
</dbReference>
<keyword evidence="10 11" id="KW-0472">Membrane</keyword>
<comment type="similarity">
    <text evidence="2">Belongs to the CorA metal ion transporter (MIT) (TC 1.A.35) family.</text>
</comment>
<evidence type="ECO:0000256" key="5">
    <source>
        <dbReference type="ARBA" id="ARBA00022519"/>
    </source>
</evidence>
<evidence type="ECO:0000313" key="12">
    <source>
        <dbReference type="EMBL" id="MDE8653958.1"/>
    </source>
</evidence>
<dbReference type="SUPFAM" id="SSF144083">
    <property type="entry name" value="Magnesium transport protein CorA, transmembrane region"/>
    <property type="match status" value="1"/>
</dbReference>
<comment type="caution">
    <text evidence="12">The sequence shown here is derived from an EMBL/GenBank/DDBJ whole genome shotgun (WGS) entry which is preliminary data.</text>
</comment>
<evidence type="ECO:0000256" key="4">
    <source>
        <dbReference type="ARBA" id="ARBA00022475"/>
    </source>
</evidence>
<accession>A0ABT5WVN0</accession>
<feature type="transmembrane region" description="Helical" evidence="11">
    <location>
        <begin position="272"/>
        <end position="293"/>
    </location>
</feature>
<dbReference type="Pfam" id="PF01544">
    <property type="entry name" value="CorA"/>
    <property type="match status" value="1"/>
</dbReference>
<evidence type="ECO:0000256" key="3">
    <source>
        <dbReference type="ARBA" id="ARBA00022448"/>
    </source>
</evidence>
<gene>
    <name evidence="12" type="ORF">PYV00_19895</name>
</gene>
<evidence type="ECO:0000256" key="8">
    <source>
        <dbReference type="ARBA" id="ARBA00022989"/>
    </source>
</evidence>
<dbReference type="PANTHER" id="PTHR46494:SF3">
    <property type="entry name" value="ZINC TRANSPORT PROTEIN ZNTB"/>
    <property type="match status" value="1"/>
</dbReference>
<evidence type="ECO:0000256" key="1">
    <source>
        <dbReference type="ARBA" id="ARBA00004651"/>
    </source>
</evidence>
<protein>
    <submittedName>
        <fullName evidence="12">CorA family divalent cation transporter</fullName>
    </submittedName>
</protein>
<keyword evidence="6 11" id="KW-0812">Transmembrane</keyword>
<keyword evidence="9" id="KW-0406">Ion transport</keyword>
<dbReference type="SUPFAM" id="SSF143865">
    <property type="entry name" value="CorA soluble domain-like"/>
    <property type="match status" value="1"/>
</dbReference>
<keyword evidence="7" id="KW-0862">Zinc</keyword>
<evidence type="ECO:0000313" key="13">
    <source>
        <dbReference type="Proteomes" id="UP001216253"/>
    </source>
</evidence>
<comment type="subcellular location">
    <subcellularLocation>
        <location evidence="1">Cell membrane</location>
        <topology evidence="1">Multi-pass membrane protein</topology>
    </subcellularLocation>
</comment>
<evidence type="ECO:0000256" key="2">
    <source>
        <dbReference type="ARBA" id="ARBA00009765"/>
    </source>
</evidence>
<evidence type="ECO:0000256" key="7">
    <source>
        <dbReference type="ARBA" id="ARBA00022833"/>
    </source>
</evidence>
<evidence type="ECO:0000256" key="10">
    <source>
        <dbReference type="ARBA" id="ARBA00023136"/>
    </source>
</evidence>
<evidence type="ECO:0000256" key="6">
    <source>
        <dbReference type="ARBA" id="ARBA00022692"/>
    </source>
</evidence>
<keyword evidence="4" id="KW-1003">Cell membrane</keyword>
<dbReference type="InterPro" id="IPR045861">
    <property type="entry name" value="CorA_cytoplasmic_dom"/>
</dbReference>
<dbReference type="Proteomes" id="UP001216253">
    <property type="component" value="Unassembled WGS sequence"/>
</dbReference>